<dbReference type="InterPro" id="IPR010976">
    <property type="entry name" value="B-phosphoglucomutase_hydrolase"/>
</dbReference>
<dbReference type="InterPro" id="IPR013780">
    <property type="entry name" value="Glyco_hydro_b"/>
</dbReference>
<dbReference type="Pfam" id="PF16657">
    <property type="entry name" value="Malt_amylase_C"/>
    <property type="match status" value="1"/>
</dbReference>
<dbReference type="Gene3D" id="3.90.400.10">
    <property type="entry name" value="Oligo-1,6-glucosidase, Domain 2"/>
    <property type="match status" value="1"/>
</dbReference>
<dbReference type="CDD" id="cd02598">
    <property type="entry name" value="HAD_BPGM"/>
    <property type="match status" value="1"/>
</dbReference>
<dbReference type="NCBIfam" id="TIGR01509">
    <property type="entry name" value="HAD-SF-IA-v3"/>
    <property type="match status" value="1"/>
</dbReference>
<dbReference type="Gene3D" id="1.10.150.240">
    <property type="entry name" value="Putative phosphatase, domain 2"/>
    <property type="match status" value="1"/>
</dbReference>
<keyword evidence="4" id="KW-0326">Glycosidase</keyword>
<dbReference type="InterPro" id="IPR010972">
    <property type="entry name" value="Beta-PGM"/>
</dbReference>
<comment type="similarity">
    <text evidence="2">Belongs to the glycosyl hydrolase 13 family.</text>
</comment>
<dbReference type="NCBIfam" id="TIGR02009">
    <property type="entry name" value="PGMB-YQAB-SF"/>
    <property type="match status" value="1"/>
</dbReference>
<dbReference type="CDD" id="cd11333">
    <property type="entry name" value="AmyAc_SI_OligoGlu_DGase"/>
    <property type="match status" value="1"/>
</dbReference>
<dbReference type="Pfam" id="PF00128">
    <property type="entry name" value="Alpha-amylase"/>
    <property type="match status" value="1"/>
</dbReference>
<dbReference type="InterPro" id="IPR036412">
    <property type="entry name" value="HAD-like_sf"/>
</dbReference>
<dbReference type="SMART" id="SM00642">
    <property type="entry name" value="Aamy"/>
    <property type="match status" value="1"/>
</dbReference>
<dbReference type="InterPro" id="IPR008928">
    <property type="entry name" value="6-hairpin_glycosidase_sf"/>
</dbReference>
<dbReference type="SUPFAM" id="SSF56784">
    <property type="entry name" value="HAD-like"/>
    <property type="match status" value="1"/>
</dbReference>
<dbReference type="InterPro" id="IPR023198">
    <property type="entry name" value="PGP-like_dom2"/>
</dbReference>
<reference evidence="6" key="1">
    <citation type="journal article" date="2015" name="Genom Data">
        <title>Draft genome sequences of Phytophthora kernoviae and Phytophthora ramorum lineage EU2 from Scotland.</title>
        <authorList>
            <person name="Sambles C."/>
            <person name="Schlenzig A."/>
            <person name="O'Neill P."/>
            <person name="Grant M."/>
            <person name="Studholme D.J."/>
        </authorList>
    </citation>
    <scope>NUCLEOTIDE SEQUENCE</scope>
    <source>
        <strain evidence="6">00238/432</strain>
    </source>
</reference>
<dbReference type="NCBIfam" id="NF008183">
    <property type="entry name" value="PRK10933.1"/>
    <property type="match status" value="1"/>
</dbReference>
<dbReference type="FunFam" id="3.20.20.80:FF:000064">
    <property type="entry name" value="Oligo-1,6-glucosidase"/>
    <property type="match status" value="1"/>
</dbReference>
<dbReference type="FunFam" id="3.90.400.10:FF:000002">
    <property type="entry name" value="Sucrose isomerase"/>
    <property type="match status" value="1"/>
</dbReference>
<dbReference type="Pfam" id="PF00702">
    <property type="entry name" value="Hydrolase"/>
    <property type="match status" value="1"/>
</dbReference>
<protein>
    <recommendedName>
        <fullName evidence="5">Glycosyl hydrolase family 13 catalytic domain-containing protein</fullName>
    </recommendedName>
</protein>
<dbReference type="InterPro" id="IPR035396">
    <property type="entry name" value="Bac_rhamnosid6H"/>
</dbReference>
<dbReference type="GO" id="GO:0000287">
    <property type="term" value="F:magnesium ion binding"/>
    <property type="evidence" value="ECO:0007669"/>
    <property type="project" value="InterPro"/>
</dbReference>
<dbReference type="Pfam" id="PF17389">
    <property type="entry name" value="Bac_rhamnosid6H"/>
    <property type="match status" value="1"/>
</dbReference>
<name>A0A8J4SGN5_9STRA</name>
<comment type="similarity">
    <text evidence="1">Belongs to the HAD-like hydrolase superfamily. CbbY/CbbZ/Gph/YieH family.</text>
</comment>
<reference evidence="6" key="2">
    <citation type="submission" date="2020-02" db="EMBL/GenBank/DDBJ databases">
        <authorList>
            <person name="Studholme D.J."/>
        </authorList>
    </citation>
    <scope>NUCLEOTIDE SEQUENCE</scope>
    <source>
        <strain evidence="6">00238/432</strain>
    </source>
</reference>
<dbReference type="Gene3D" id="2.60.40.1180">
    <property type="entry name" value="Golgi alpha-mannosidase II"/>
    <property type="match status" value="1"/>
</dbReference>
<evidence type="ECO:0000256" key="2">
    <source>
        <dbReference type="ARBA" id="ARBA00008061"/>
    </source>
</evidence>
<evidence type="ECO:0000313" key="7">
    <source>
        <dbReference type="Proteomes" id="UP000702964"/>
    </source>
</evidence>
<dbReference type="PANTHER" id="PTHR10357:SF184">
    <property type="entry name" value="OLIGO-1,6-GLUCOSIDASE 1"/>
    <property type="match status" value="1"/>
</dbReference>
<feature type="domain" description="Glycosyl hydrolase family 13 catalytic" evidence="5">
    <location>
        <begin position="815"/>
        <end position="1206"/>
    </location>
</feature>
<dbReference type="GO" id="GO:0004556">
    <property type="term" value="F:alpha-amylase activity"/>
    <property type="evidence" value="ECO:0007669"/>
    <property type="project" value="TreeGrafter"/>
</dbReference>
<gene>
    <name evidence="6" type="ORF">G195_001700</name>
</gene>
<dbReference type="GO" id="GO:0008801">
    <property type="term" value="F:beta-phosphoglucomutase activity"/>
    <property type="evidence" value="ECO:0007669"/>
    <property type="project" value="InterPro"/>
</dbReference>
<dbReference type="NCBIfam" id="TIGR01990">
    <property type="entry name" value="bPGM"/>
    <property type="match status" value="1"/>
</dbReference>
<evidence type="ECO:0000256" key="3">
    <source>
        <dbReference type="ARBA" id="ARBA00022801"/>
    </source>
</evidence>
<dbReference type="SUPFAM" id="SSF48208">
    <property type="entry name" value="Six-hairpin glycosidases"/>
    <property type="match status" value="1"/>
</dbReference>
<dbReference type="EMBL" id="AOFI03000010">
    <property type="protein sequence ID" value="KAF4324961.1"/>
    <property type="molecule type" value="Genomic_DNA"/>
</dbReference>
<comment type="caution">
    <text evidence="6">The sequence shown here is derived from an EMBL/GenBank/DDBJ whole genome shotgun (WGS) entry which is preliminary data.</text>
</comment>
<dbReference type="InterPro" id="IPR017853">
    <property type="entry name" value="GH"/>
</dbReference>
<dbReference type="InterPro" id="IPR023214">
    <property type="entry name" value="HAD_sf"/>
</dbReference>
<sequence length="1349" mass="153187">MVAEYEISSYGKGTTRLKLELLSRTDLRPVWYSDEIGIVPGAGETAEAISSRKVIVKDDAQDWYAMIGSDLPGTDMLVGPELYGPELTAGKGTGISFVTECSLEEKDVFRFRLFVAGSESSREACEQTYAVIERDHVRLKEQKQQFYDKLDQRSVLTIEGEDELNEQFAWVKRNNQWLVQQVDGIGRGLTAGGPTYPWWFGCDSTYALQGVLATGDHQLVRDTLNLLLEKSKEANGNGRFVHEVTTIGAVSNRGNTQETAHYIAFVWEMFLWTGDEALLREHYDYCIQGIDWLLDEMDPDGDLFPSGYGIIEIAGLNMELIDSAVYTAKALQALEHMSLYLGETKRHQTYQKLAEQAVRAVNDVYWSEKDSLYADAVAPISDIVPKVDYMVSLAEKQGITDYREYVEGLLTDAGDDQNDRGWLLNKNWVIVTPMEAGIADQDKAQRALEAMRNRDFIGEYGTYLAAMYQQGTMTISTGAHAVAEAAYGHPDHALDLLRRMGKSFSRVLPGSFSEMSPDYGCVVQAWTIYAFAVPVVRHFFGVQPEAYKRQVTISPVLPQAWADKKCSLEHLMVGDAEFDIHFESREGKRVASISNESGWTVVLDWKEYHYVAWKQLGEELDIPFDREFNEQLKGISRGESLERILRLGGKENTYSAEEKEEFASRKNEHYVSLLDSLTPEHTYPGIRELLLELQASGIPAVIASASKNAPQILKALELDSLFRYVVHPDSVPHGKPAPDLFLRGAEEVGADVKACIGIEDAQAGVEAIKAAGMIAVGIGEEAVLKGSGADVVLKDTKQLTLSFLESTLRENSLKEVYWRSFLDANGDGIGDLQGLMLKLDYIKSLGIDVIWLNPIYESPDKDNGYDIADYYRIMAKAGTMEQFKQLLDKVHELGMKLIMDLVVNHTSEQHAWFEESRSSVDHPKRDWYIWKPDKADGPPNNWRSYFEPSTWTYDERTGEYYFHSFAKEQPDLNWENAELRQEIYRMMRFWLDQGIDGFRMDVINLLAKLEGFPDAEHPEHIDYLGNNPGIHEYLQEMNREVLQHYDIMTVGEIPFVTPEDGLLYVGDNRKELHTLFHFQVADDMPTWDLARYKEIQESWYEAFRNEGWNSQFLNNHDHTRQVSRYGNDGQYRVESAKQLATMIHTLPGTPYIFQGEEIGMTGVRFSSIDEYHDIAMKNKYKEELGKGRAPGEVLRSLQPLSRDNSRTPMQWDSSKHAGFTEGQPWIQVNPNYKEINVERDLAAQDSIFAYYQQLIALRKTHAIMVYGDYCDQSAGDEQVYAYSRSLDGETWLVMLNHSDQEQSYRLPASFADRSTNARLIIGNLDRSTSDEVSTGTLRLLPYEALIYAL</sequence>
<dbReference type="SUPFAM" id="SSF51011">
    <property type="entry name" value="Glycosyl hydrolase domain"/>
    <property type="match status" value="1"/>
</dbReference>
<dbReference type="InterPro" id="IPR032091">
    <property type="entry name" value="Malt_amylase-like_C"/>
</dbReference>
<organism evidence="6 7">
    <name type="scientific">Phytophthora kernoviae 00238/432</name>
    <dbReference type="NCBI Taxonomy" id="1284355"/>
    <lineage>
        <taxon>Eukaryota</taxon>
        <taxon>Sar</taxon>
        <taxon>Stramenopiles</taxon>
        <taxon>Oomycota</taxon>
        <taxon>Peronosporomycetes</taxon>
        <taxon>Peronosporales</taxon>
        <taxon>Peronosporaceae</taxon>
        <taxon>Phytophthora</taxon>
    </lineage>
</organism>
<dbReference type="InterPro" id="IPR006047">
    <property type="entry name" value="GH13_cat_dom"/>
</dbReference>
<dbReference type="PANTHER" id="PTHR10357">
    <property type="entry name" value="ALPHA-AMYLASE FAMILY MEMBER"/>
    <property type="match status" value="1"/>
</dbReference>
<dbReference type="Gene3D" id="1.50.10.10">
    <property type="match status" value="1"/>
</dbReference>
<dbReference type="GO" id="GO:0009313">
    <property type="term" value="P:oligosaccharide catabolic process"/>
    <property type="evidence" value="ECO:0007669"/>
    <property type="project" value="TreeGrafter"/>
</dbReference>
<keyword evidence="3" id="KW-0378">Hydrolase</keyword>
<evidence type="ECO:0000256" key="4">
    <source>
        <dbReference type="ARBA" id="ARBA00023295"/>
    </source>
</evidence>
<dbReference type="Proteomes" id="UP000702964">
    <property type="component" value="Unassembled WGS sequence"/>
</dbReference>
<dbReference type="Gene3D" id="3.20.20.80">
    <property type="entry name" value="Glycosidases"/>
    <property type="match status" value="1"/>
</dbReference>
<dbReference type="Gene3D" id="3.40.50.1000">
    <property type="entry name" value="HAD superfamily/HAD-like"/>
    <property type="match status" value="1"/>
</dbReference>
<accession>A0A8J4SGN5</accession>
<dbReference type="InterPro" id="IPR045857">
    <property type="entry name" value="O16G_dom_2"/>
</dbReference>
<dbReference type="InterPro" id="IPR006439">
    <property type="entry name" value="HAD-SF_hydro_IA"/>
</dbReference>
<proteinExistence type="inferred from homology"/>
<dbReference type="SUPFAM" id="SSF51445">
    <property type="entry name" value="(Trans)glycosidases"/>
    <property type="match status" value="1"/>
</dbReference>
<dbReference type="InterPro" id="IPR012341">
    <property type="entry name" value="6hp_glycosidase-like_sf"/>
</dbReference>
<evidence type="ECO:0000313" key="6">
    <source>
        <dbReference type="EMBL" id="KAF4324961.1"/>
    </source>
</evidence>
<evidence type="ECO:0000259" key="5">
    <source>
        <dbReference type="SMART" id="SM00642"/>
    </source>
</evidence>
<evidence type="ECO:0000256" key="1">
    <source>
        <dbReference type="ARBA" id="ARBA00006171"/>
    </source>
</evidence>